<dbReference type="OrthoDB" id="3259156at2759"/>
<reference evidence="1 2" key="1">
    <citation type="submission" date="2014-04" db="EMBL/GenBank/DDBJ databases">
        <title>Evolutionary Origins and Diversification of the Mycorrhizal Mutualists.</title>
        <authorList>
            <consortium name="DOE Joint Genome Institute"/>
            <consortium name="Mycorrhizal Genomics Consortium"/>
            <person name="Kohler A."/>
            <person name="Kuo A."/>
            <person name="Nagy L.G."/>
            <person name="Floudas D."/>
            <person name="Copeland A."/>
            <person name="Barry K.W."/>
            <person name="Cichocki N."/>
            <person name="Veneault-Fourrey C."/>
            <person name="LaButti K."/>
            <person name="Lindquist E.A."/>
            <person name="Lipzen A."/>
            <person name="Lundell T."/>
            <person name="Morin E."/>
            <person name="Murat C."/>
            <person name="Riley R."/>
            <person name="Ohm R."/>
            <person name="Sun H."/>
            <person name="Tunlid A."/>
            <person name="Henrissat B."/>
            <person name="Grigoriev I.V."/>
            <person name="Hibbett D.S."/>
            <person name="Martin F."/>
        </authorList>
    </citation>
    <scope>NUCLEOTIDE SEQUENCE [LARGE SCALE GENOMIC DNA]</scope>
    <source>
        <strain evidence="1 2">Koide BX008</strain>
    </source>
</reference>
<dbReference type="AlphaFoldDB" id="A0A0C2WRM3"/>
<dbReference type="HOGENOM" id="CLU_3068191_0_0_1"/>
<dbReference type="Proteomes" id="UP000054549">
    <property type="component" value="Unassembled WGS sequence"/>
</dbReference>
<feature type="non-terminal residue" evidence="1">
    <location>
        <position position="54"/>
    </location>
</feature>
<evidence type="ECO:0000313" key="1">
    <source>
        <dbReference type="EMBL" id="KIL58948.1"/>
    </source>
</evidence>
<protein>
    <submittedName>
        <fullName evidence="1">Uncharacterized protein</fullName>
    </submittedName>
</protein>
<keyword evidence="2" id="KW-1185">Reference proteome</keyword>
<gene>
    <name evidence="1" type="ORF">M378DRAFT_170040</name>
</gene>
<evidence type="ECO:0000313" key="2">
    <source>
        <dbReference type="Proteomes" id="UP000054549"/>
    </source>
</evidence>
<sequence length="54" mass="6399">IRVQKLLATLVKRRHLTALTTRFICREWPEWFPPSPNDVSLAEEFEEDSEEDAQ</sequence>
<accession>A0A0C2WRM3</accession>
<organism evidence="1 2">
    <name type="scientific">Amanita muscaria (strain Koide BX008)</name>
    <dbReference type="NCBI Taxonomy" id="946122"/>
    <lineage>
        <taxon>Eukaryota</taxon>
        <taxon>Fungi</taxon>
        <taxon>Dikarya</taxon>
        <taxon>Basidiomycota</taxon>
        <taxon>Agaricomycotina</taxon>
        <taxon>Agaricomycetes</taxon>
        <taxon>Agaricomycetidae</taxon>
        <taxon>Agaricales</taxon>
        <taxon>Pluteineae</taxon>
        <taxon>Amanitaceae</taxon>
        <taxon>Amanita</taxon>
    </lineage>
</organism>
<dbReference type="InParanoid" id="A0A0C2WRM3"/>
<dbReference type="EMBL" id="KN818326">
    <property type="protein sequence ID" value="KIL58948.1"/>
    <property type="molecule type" value="Genomic_DNA"/>
</dbReference>
<proteinExistence type="predicted"/>
<name>A0A0C2WRM3_AMAMK</name>
<feature type="non-terminal residue" evidence="1">
    <location>
        <position position="1"/>
    </location>
</feature>